<dbReference type="InterPro" id="IPR004582">
    <property type="entry name" value="Checkpoint_prot_Rad17_Rad24"/>
</dbReference>
<proteinExistence type="predicted"/>
<keyword evidence="8" id="KW-1185">Reference proteome</keyword>
<reference evidence="7 8" key="1">
    <citation type="submission" date="2019-12" db="EMBL/GenBank/DDBJ databases">
        <authorList>
            <person name="Alioto T."/>
            <person name="Alioto T."/>
            <person name="Gomez Garrido J."/>
        </authorList>
    </citation>
    <scope>NUCLEOTIDE SEQUENCE [LARGE SCALE GENOMIC DNA]</scope>
</reference>
<keyword evidence="2" id="KW-0547">Nucleotide-binding</keyword>
<dbReference type="Gramene" id="OE9A030082T3">
    <property type="protein sequence ID" value="OE9A030082C3"/>
    <property type="gene ID" value="OE9A030082"/>
</dbReference>
<keyword evidence="3" id="KW-0227">DNA damage</keyword>
<evidence type="ECO:0000256" key="3">
    <source>
        <dbReference type="ARBA" id="ARBA00022763"/>
    </source>
</evidence>
<dbReference type="PANTHER" id="PTHR12172:SF1">
    <property type="entry name" value="P-LOOP CONTAINING NUCLEOSIDE TRIPHOSPHATE HYDROLASES SUPERFAMILY PROTEIN"/>
    <property type="match status" value="1"/>
</dbReference>
<organism evidence="7 8">
    <name type="scientific">Olea europaea subsp. europaea</name>
    <dbReference type="NCBI Taxonomy" id="158383"/>
    <lineage>
        <taxon>Eukaryota</taxon>
        <taxon>Viridiplantae</taxon>
        <taxon>Streptophyta</taxon>
        <taxon>Embryophyta</taxon>
        <taxon>Tracheophyta</taxon>
        <taxon>Spermatophyta</taxon>
        <taxon>Magnoliopsida</taxon>
        <taxon>eudicotyledons</taxon>
        <taxon>Gunneridae</taxon>
        <taxon>Pentapetalae</taxon>
        <taxon>asterids</taxon>
        <taxon>lamiids</taxon>
        <taxon>Lamiales</taxon>
        <taxon>Oleaceae</taxon>
        <taxon>Oleeae</taxon>
        <taxon>Olea</taxon>
    </lineage>
</organism>
<dbReference type="EMBL" id="CACTIH010003717">
    <property type="protein sequence ID" value="CAA2983049.1"/>
    <property type="molecule type" value="Genomic_DNA"/>
</dbReference>
<dbReference type="GO" id="GO:0003682">
    <property type="term" value="F:chromatin binding"/>
    <property type="evidence" value="ECO:0007669"/>
    <property type="project" value="TreeGrafter"/>
</dbReference>
<keyword evidence="4" id="KW-0067">ATP-binding</keyword>
<protein>
    <submittedName>
        <fullName evidence="7">Uncharacterized protein LOC111398071</fullName>
    </submittedName>
</protein>
<evidence type="ECO:0000256" key="1">
    <source>
        <dbReference type="ARBA" id="ARBA00004123"/>
    </source>
</evidence>
<evidence type="ECO:0000256" key="6">
    <source>
        <dbReference type="ARBA" id="ARBA00023306"/>
    </source>
</evidence>
<dbReference type="GO" id="GO:0003689">
    <property type="term" value="F:DNA clamp loader activity"/>
    <property type="evidence" value="ECO:0007669"/>
    <property type="project" value="TreeGrafter"/>
</dbReference>
<sequence length="127" mass="14472">MRSEVLICICGYARNVAFLVIDHTDASELHIASKMNTSLYNILKSVVPSKSYLVAKGEAFHEYLPTLSQISRLEDCRLPECIDKRKQRRARVARHYLRSGSLAFSAEQISLIGEHNSYLKSSSHRFK</sequence>
<dbReference type="AlphaFoldDB" id="A0A8S0RUH6"/>
<dbReference type="GO" id="GO:0006281">
    <property type="term" value="P:DNA repair"/>
    <property type="evidence" value="ECO:0007669"/>
    <property type="project" value="InterPro"/>
</dbReference>
<dbReference type="Proteomes" id="UP000594638">
    <property type="component" value="Unassembled WGS sequence"/>
</dbReference>
<dbReference type="OrthoDB" id="1733042at2759"/>
<dbReference type="GO" id="GO:0000077">
    <property type="term" value="P:DNA damage checkpoint signaling"/>
    <property type="evidence" value="ECO:0007669"/>
    <property type="project" value="TreeGrafter"/>
</dbReference>
<dbReference type="GO" id="GO:0005524">
    <property type="term" value="F:ATP binding"/>
    <property type="evidence" value="ECO:0007669"/>
    <property type="project" value="UniProtKB-KW"/>
</dbReference>
<evidence type="ECO:0000256" key="4">
    <source>
        <dbReference type="ARBA" id="ARBA00022840"/>
    </source>
</evidence>
<evidence type="ECO:0000256" key="2">
    <source>
        <dbReference type="ARBA" id="ARBA00022741"/>
    </source>
</evidence>
<dbReference type="GO" id="GO:0033314">
    <property type="term" value="P:mitotic DNA replication checkpoint signaling"/>
    <property type="evidence" value="ECO:0007669"/>
    <property type="project" value="TreeGrafter"/>
</dbReference>
<gene>
    <name evidence="7" type="ORF">OLEA9_A030082</name>
</gene>
<dbReference type="GO" id="GO:0005634">
    <property type="term" value="C:nucleus"/>
    <property type="evidence" value="ECO:0007669"/>
    <property type="project" value="UniProtKB-SubCell"/>
</dbReference>
<comment type="subcellular location">
    <subcellularLocation>
        <location evidence="1">Nucleus</location>
    </subcellularLocation>
</comment>
<evidence type="ECO:0000256" key="5">
    <source>
        <dbReference type="ARBA" id="ARBA00023242"/>
    </source>
</evidence>
<keyword evidence="5" id="KW-0539">Nucleus</keyword>
<accession>A0A8S0RUH6</accession>
<name>A0A8S0RUH6_OLEEU</name>
<comment type="caution">
    <text evidence="7">The sequence shown here is derived from an EMBL/GenBank/DDBJ whole genome shotgun (WGS) entry which is preliminary data.</text>
</comment>
<evidence type="ECO:0000313" key="8">
    <source>
        <dbReference type="Proteomes" id="UP000594638"/>
    </source>
</evidence>
<dbReference type="PANTHER" id="PTHR12172">
    <property type="entry name" value="CELL CYCLE CHECKPOINT PROTEIN RAD17"/>
    <property type="match status" value="1"/>
</dbReference>
<evidence type="ECO:0000313" key="7">
    <source>
        <dbReference type="EMBL" id="CAA2983049.1"/>
    </source>
</evidence>
<keyword evidence="6" id="KW-0131">Cell cycle</keyword>